<dbReference type="Pfam" id="PF14213">
    <property type="entry name" value="DUF4325"/>
    <property type="match status" value="1"/>
</dbReference>
<dbReference type="InterPro" id="IPR025474">
    <property type="entry name" value="DUF4325"/>
</dbReference>
<reference evidence="2 3" key="1">
    <citation type="journal article" date="2016" name="Eur. J. Clin. Microbiol. Infect. Dis.">
        <title>Whole genome sequencing as a tool for phylogenetic analysis of clinical strains of Mitis group streptococci.</title>
        <authorList>
            <person name="Rasmussen L.H."/>
            <person name="Dargis R."/>
            <person name="Hojholt K."/>
            <person name="Christensen J.J."/>
            <person name="Skovgaard O."/>
            <person name="Justesen U.S."/>
            <person name="Rosenvinge F.S."/>
            <person name="Moser C."/>
            <person name="Lukjancenko O."/>
            <person name="Rasmussen S."/>
            <person name="Nielsen X.C."/>
        </authorList>
    </citation>
    <scope>NUCLEOTIDE SEQUENCE [LARGE SCALE GENOMIC DNA]</scope>
    <source>
        <strain evidence="2 3">OD_310347_11</strain>
    </source>
</reference>
<feature type="domain" description="DUF4325" evidence="1">
    <location>
        <begin position="24"/>
        <end position="73"/>
    </location>
</feature>
<organism evidence="2 3">
    <name type="scientific">Streptococcus mitis</name>
    <dbReference type="NCBI Taxonomy" id="28037"/>
    <lineage>
        <taxon>Bacteria</taxon>
        <taxon>Bacillati</taxon>
        <taxon>Bacillota</taxon>
        <taxon>Bacilli</taxon>
        <taxon>Lactobacillales</taxon>
        <taxon>Streptococcaceae</taxon>
        <taxon>Streptococcus</taxon>
        <taxon>Streptococcus mitis group</taxon>
    </lineage>
</organism>
<dbReference type="Proteomes" id="UP000193505">
    <property type="component" value="Unassembled WGS sequence"/>
</dbReference>
<evidence type="ECO:0000313" key="3">
    <source>
        <dbReference type="Proteomes" id="UP000193505"/>
    </source>
</evidence>
<evidence type="ECO:0000259" key="1">
    <source>
        <dbReference type="Pfam" id="PF14213"/>
    </source>
</evidence>
<accession>A0A1X1L0Z6</accession>
<gene>
    <name evidence="2" type="ORF">B7694_05615</name>
</gene>
<dbReference type="AlphaFoldDB" id="A0A1X1L0Z6"/>
<name>A0A1X1L0Z6_STRMT</name>
<comment type="caution">
    <text evidence="2">The sequence shown here is derived from an EMBL/GenBank/DDBJ whole genome shotgun (WGS) entry which is preliminary data.</text>
</comment>
<sequence>MEIVNVKEVIGSKLATSSDKGLLLYKILVEKVSNKEPVTVDFSDIKTVIPSFTNKAFGKLFDVINLTEYKDLIRYNEDINELFMDCINYSIENSTTKREQYKAEMNKMYQEIEEQNA</sequence>
<proteinExistence type="predicted"/>
<dbReference type="EMBL" id="NCVL01000019">
    <property type="protein sequence ID" value="ORP05408.1"/>
    <property type="molecule type" value="Genomic_DNA"/>
</dbReference>
<protein>
    <recommendedName>
        <fullName evidence="1">DUF4325 domain-containing protein</fullName>
    </recommendedName>
</protein>
<dbReference type="RefSeq" id="WP_084953882.1">
    <property type="nucleotide sequence ID" value="NZ_CAMHLM010000002.1"/>
</dbReference>
<evidence type="ECO:0000313" key="2">
    <source>
        <dbReference type="EMBL" id="ORP05408.1"/>
    </source>
</evidence>